<name>A0A075G809_9ARCH</name>
<dbReference type="AlphaFoldDB" id="A0A075G809"/>
<reference evidence="1" key="1">
    <citation type="journal article" date="2014" name="Genome Biol. Evol.">
        <title>Pangenome evidence for extensive interdomain horizontal transfer affecting lineage core and shell genes in uncultured planktonic thaumarchaeota and euryarchaeota.</title>
        <authorList>
            <person name="Deschamps P."/>
            <person name="Zivanovic Y."/>
            <person name="Moreira D."/>
            <person name="Rodriguez-Valera F."/>
            <person name="Lopez-Garcia P."/>
        </authorList>
    </citation>
    <scope>NUCLEOTIDE SEQUENCE</scope>
</reference>
<dbReference type="EMBL" id="KF900582">
    <property type="protein sequence ID" value="AIF00136.1"/>
    <property type="molecule type" value="Genomic_DNA"/>
</dbReference>
<organism evidence="1">
    <name type="scientific">uncultured marine thaumarchaeote KM3_12_C10</name>
    <dbReference type="NCBI Taxonomy" id="1455998"/>
    <lineage>
        <taxon>Archaea</taxon>
        <taxon>Nitrososphaerota</taxon>
        <taxon>environmental samples</taxon>
    </lineage>
</organism>
<proteinExistence type="predicted"/>
<sequence length="117" mass="13538">MMADIEIKLDNMKIKPHEKITGHIIVNYSGLYDGVVINTQILGTNELVVWREYNGKKITQNVSRLFINKDFMPDNKVDFVATIEFEPTEAYDVKFRASIIQQHKEVENAQLFANYSV</sequence>
<evidence type="ECO:0000313" key="1">
    <source>
        <dbReference type="EMBL" id="AIF00136.1"/>
    </source>
</evidence>
<protein>
    <submittedName>
        <fullName evidence="1">Uncharacterized protein</fullName>
    </submittedName>
</protein>
<accession>A0A075G809</accession>